<keyword evidence="1" id="KW-1133">Transmembrane helix</keyword>
<reference evidence="2 3" key="1">
    <citation type="journal article" date="2010" name="Stand. Genomic Sci.">
        <title>Complete genome sequence of Methanoplanus petrolearius type strain (SEBR 4847).</title>
        <authorList>
            <person name="Brambilla E."/>
            <person name="Djao O.D."/>
            <person name="Daligault H."/>
            <person name="Lapidus A."/>
            <person name="Lucas S."/>
            <person name="Hammon N."/>
            <person name="Nolan M."/>
            <person name="Tice H."/>
            <person name="Cheng J.F."/>
            <person name="Han C."/>
            <person name="Tapia R."/>
            <person name="Goodwin L."/>
            <person name="Pitluck S."/>
            <person name="Liolios K."/>
            <person name="Ivanova N."/>
            <person name="Mavromatis K."/>
            <person name="Mikhailova N."/>
            <person name="Pati A."/>
            <person name="Chen A."/>
            <person name="Palaniappan K."/>
            <person name="Land M."/>
            <person name="Hauser L."/>
            <person name="Chang Y.J."/>
            <person name="Jeffries C.D."/>
            <person name="Rohde M."/>
            <person name="Spring S."/>
            <person name="Sikorski J."/>
            <person name="Goker M."/>
            <person name="Woyke T."/>
            <person name="Bristow J."/>
            <person name="Eisen J.A."/>
            <person name="Markowitz V."/>
            <person name="Hugenholtz P."/>
            <person name="Kyrpides N.C."/>
            <person name="Klenk H.P."/>
        </authorList>
    </citation>
    <scope>NUCLEOTIDE SEQUENCE [LARGE SCALE GENOMIC DNA]</scope>
    <source>
        <strain evidence="3">DSM 11571 / OCM 486 / SEBR 4847</strain>
    </source>
</reference>
<name>E1RDE6_METP4</name>
<dbReference type="HOGENOM" id="CLU_762094_0_0_2"/>
<dbReference type="EMBL" id="CP002117">
    <property type="protein sequence ID" value="ADN34830.1"/>
    <property type="molecule type" value="Genomic_DNA"/>
</dbReference>
<feature type="transmembrane region" description="Helical" evidence="1">
    <location>
        <begin position="223"/>
        <end position="242"/>
    </location>
</feature>
<evidence type="ECO:0000313" key="3">
    <source>
        <dbReference type="Proteomes" id="UP000006565"/>
    </source>
</evidence>
<gene>
    <name evidence="2" type="ordered locus">Mpet_0049</name>
</gene>
<feature type="transmembrane region" description="Helical" evidence="1">
    <location>
        <begin position="112"/>
        <end position="138"/>
    </location>
</feature>
<dbReference type="GeneID" id="9742487"/>
<dbReference type="eggNOG" id="arCOG08211">
    <property type="taxonomic scope" value="Archaea"/>
</dbReference>
<dbReference type="AlphaFoldDB" id="E1RDE6"/>
<accession>E1RDE6</accession>
<feature type="transmembrane region" description="Helical" evidence="1">
    <location>
        <begin position="71"/>
        <end position="92"/>
    </location>
</feature>
<dbReference type="Proteomes" id="UP000006565">
    <property type="component" value="Chromosome"/>
</dbReference>
<feature type="transmembrane region" description="Helical" evidence="1">
    <location>
        <begin position="262"/>
        <end position="283"/>
    </location>
</feature>
<sequence>MTEYSGSNRKKTAWCPLTETLQTTLTEPSSGYAPVRSVQPGGGGDGVGRRIGRGAGIATRSIKTLINDRKLLWYPLLAGFALFLMYLTEMAFKAYAIMTCSGSYGYWSLGYHYGFVLTFVVELIFFFCLNYIFAAIVIDISKNPENPGAVRKSLYSAKNYLKTIAGWSVILAVVATAIYAFVLQQPWHAHLYPALGTTMFQIPFVYYVPILPLATVTAVIEKILVAVPLFVLTLYVIPLLVLEKRSLSGAIAGLAGFFRRTWIEIIVCFLIFATVVVGITLLSPLICMTPLFVDYDYHFFAEYAIPMAAICFLFLALLWTAAASVFTTTGIAAVDLYKLGKKGRG</sequence>
<feature type="transmembrane region" description="Helical" evidence="1">
    <location>
        <begin position="159"/>
        <end position="182"/>
    </location>
</feature>
<dbReference type="STRING" id="679926.Mpet_0049"/>
<dbReference type="RefSeq" id="WP_013328009.1">
    <property type="nucleotide sequence ID" value="NC_014507.1"/>
</dbReference>
<evidence type="ECO:0000256" key="1">
    <source>
        <dbReference type="SAM" id="Phobius"/>
    </source>
</evidence>
<dbReference type="OrthoDB" id="376455at2157"/>
<proteinExistence type="predicted"/>
<keyword evidence="3" id="KW-1185">Reference proteome</keyword>
<feature type="transmembrane region" description="Helical" evidence="1">
    <location>
        <begin position="303"/>
        <end position="334"/>
    </location>
</feature>
<dbReference type="KEGG" id="mpi:Mpet_0049"/>
<evidence type="ECO:0000313" key="2">
    <source>
        <dbReference type="EMBL" id="ADN34830.1"/>
    </source>
</evidence>
<keyword evidence="1" id="KW-0472">Membrane</keyword>
<protein>
    <recommendedName>
        <fullName evidence="4">Glycerophosphoryl diester phosphodiesterase membrane domain-containing protein</fullName>
    </recommendedName>
</protein>
<keyword evidence="1" id="KW-0812">Transmembrane</keyword>
<evidence type="ECO:0008006" key="4">
    <source>
        <dbReference type="Google" id="ProtNLM"/>
    </source>
</evidence>
<organism evidence="2 3">
    <name type="scientific">Methanolacinia petrolearia (strain DSM 11571 / OCM 486 / SEBR 4847)</name>
    <name type="common">Methanoplanus petrolearius</name>
    <dbReference type="NCBI Taxonomy" id="679926"/>
    <lineage>
        <taxon>Archaea</taxon>
        <taxon>Methanobacteriati</taxon>
        <taxon>Methanobacteriota</taxon>
        <taxon>Stenosarchaea group</taxon>
        <taxon>Methanomicrobia</taxon>
        <taxon>Methanomicrobiales</taxon>
        <taxon>Methanomicrobiaceae</taxon>
        <taxon>Methanolacinia</taxon>
    </lineage>
</organism>